<name>A0A1V0U305_9ACTN</name>
<dbReference type="Proteomes" id="UP000192726">
    <property type="component" value="Chromosome"/>
</dbReference>
<gene>
    <name evidence="2" type="ORF">B1H19_14420</name>
</gene>
<keyword evidence="1" id="KW-1133">Transmembrane helix</keyword>
<evidence type="ECO:0008006" key="4">
    <source>
        <dbReference type="Google" id="ProtNLM"/>
    </source>
</evidence>
<dbReference type="AlphaFoldDB" id="A0A1V0U305"/>
<keyword evidence="1" id="KW-0812">Transmembrane</keyword>
<keyword evidence="1" id="KW-0472">Membrane</keyword>
<protein>
    <recommendedName>
        <fullName evidence="4">PH domain-containing protein</fullName>
    </recommendedName>
</protein>
<dbReference type="EMBL" id="CP020569">
    <property type="protein sequence ID" value="ARF59450.1"/>
    <property type="molecule type" value="Genomic_DNA"/>
</dbReference>
<reference evidence="2 3" key="1">
    <citation type="submission" date="2017-04" db="EMBL/GenBank/DDBJ databases">
        <title>Complete Genome Sequence of Streptomyces gilvosporeus F607, a Capable Producer of Natamycin.</title>
        <authorList>
            <person name="Zong G."/>
            <person name="Zhong C."/>
            <person name="Fu J."/>
            <person name="Qin R."/>
            <person name="Cao G."/>
        </authorList>
    </citation>
    <scope>NUCLEOTIDE SEQUENCE [LARGE SCALE GENOMIC DNA]</scope>
    <source>
        <strain evidence="2 3">F607</strain>
    </source>
</reference>
<organism evidence="2 3">
    <name type="scientific">Streptomyces gilvosporeus</name>
    <dbReference type="NCBI Taxonomy" id="553510"/>
    <lineage>
        <taxon>Bacteria</taxon>
        <taxon>Bacillati</taxon>
        <taxon>Actinomycetota</taxon>
        <taxon>Actinomycetes</taxon>
        <taxon>Kitasatosporales</taxon>
        <taxon>Streptomycetaceae</taxon>
        <taxon>Streptomyces</taxon>
    </lineage>
</organism>
<evidence type="ECO:0000313" key="2">
    <source>
        <dbReference type="EMBL" id="ARF59450.1"/>
    </source>
</evidence>
<dbReference type="KEGG" id="sgv:B1H19_14420"/>
<proteinExistence type="predicted"/>
<feature type="transmembrane region" description="Helical" evidence="1">
    <location>
        <begin position="55"/>
        <end position="74"/>
    </location>
</feature>
<evidence type="ECO:0000256" key="1">
    <source>
        <dbReference type="SAM" id="Phobius"/>
    </source>
</evidence>
<accession>A0A1V0U305</accession>
<keyword evidence="3" id="KW-1185">Reference proteome</keyword>
<sequence>MRSASSPLRARDGGSPARDRTWASDLRAALWCASGLLALILLVDFGKGTLTPLRLLYWTAVALVFPALLCPPRVTACGHRLVSRGLLRTRTVRTDLLVRVVCHDTMAPRLLLHDALGGRVEVDLKVLTANPLLWHHVDQGVRRSRASGLLRGGTASLQALADRIDGAGARAVFEASGMDAPRPGPKTDRP</sequence>
<evidence type="ECO:0000313" key="3">
    <source>
        <dbReference type="Proteomes" id="UP000192726"/>
    </source>
</evidence>
<dbReference type="OrthoDB" id="4333532at2"/>
<feature type="transmembrane region" description="Helical" evidence="1">
    <location>
        <begin position="21"/>
        <end position="43"/>
    </location>
</feature>